<dbReference type="EMBL" id="JAEFBK010000010">
    <property type="protein sequence ID" value="KAG7559317.1"/>
    <property type="molecule type" value="Genomic_DNA"/>
</dbReference>
<feature type="compositionally biased region" description="Basic and acidic residues" evidence="1">
    <location>
        <begin position="125"/>
        <end position="134"/>
    </location>
</feature>
<feature type="region of interest" description="Disordered" evidence="1">
    <location>
        <begin position="1278"/>
        <end position="1301"/>
    </location>
</feature>
<reference evidence="3 4" key="1">
    <citation type="submission" date="2020-12" db="EMBL/GenBank/DDBJ databases">
        <title>Concerted genomic and epigenomic changes stabilize Arabidopsis allopolyploids.</title>
        <authorList>
            <person name="Chen Z."/>
        </authorList>
    </citation>
    <scope>NUCLEOTIDE SEQUENCE [LARGE SCALE GENOMIC DNA]</scope>
    <source>
        <strain evidence="3">Allo738</strain>
        <tissue evidence="3">Leaf</tissue>
    </source>
</reference>
<feature type="compositionally biased region" description="Basic and acidic residues" evidence="1">
    <location>
        <begin position="2094"/>
        <end position="2109"/>
    </location>
</feature>
<feature type="region of interest" description="Disordered" evidence="1">
    <location>
        <begin position="2084"/>
        <end position="2110"/>
    </location>
</feature>
<dbReference type="PANTHER" id="PTHR33067">
    <property type="entry name" value="RNA-DIRECTED DNA POLYMERASE-RELATED"/>
    <property type="match status" value="1"/>
</dbReference>
<protein>
    <submittedName>
        <fullName evidence="3">Integrase catalytic core</fullName>
    </submittedName>
</protein>
<feature type="region of interest" description="Disordered" evidence="1">
    <location>
        <begin position="2364"/>
        <end position="2435"/>
    </location>
</feature>
<feature type="compositionally biased region" description="Basic residues" evidence="1">
    <location>
        <begin position="143"/>
        <end position="156"/>
    </location>
</feature>
<feature type="region of interest" description="Disordered" evidence="1">
    <location>
        <begin position="663"/>
        <end position="683"/>
    </location>
</feature>
<dbReference type="InterPro" id="IPR013103">
    <property type="entry name" value="RVT_2"/>
</dbReference>
<dbReference type="InterPro" id="IPR025724">
    <property type="entry name" value="GAG-pre-integrase_dom"/>
</dbReference>
<accession>A0A8T1ZIP4</accession>
<dbReference type="Proteomes" id="UP000694240">
    <property type="component" value="Chromosome 10"/>
</dbReference>
<dbReference type="CDD" id="cd09272">
    <property type="entry name" value="RNase_HI_RT_Ty1"/>
    <property type="match status" value="1"/>
</dbReference>
<evidence type="ECO:0000259" key="2">
    <source>
        <dbReference type="PROSITE" id="PS50994"/>
    </source>
</evidence>
<feature type="region of interest" description="Disordered" evidence="1">
    <location>
        <begin position="1933"/>
        <end position="1953"/>
    </location>
</feature>
<evidence type="ECO:0000313" key="3">
    <source>
        <dbReference type="EMBL" id="KAG7559317.1"/>
    </source>
</evidence>
<feature type="domain" description="Integrase catalytic" evidence="2">
    <location>
        <begin position="321"/>
        <end position="427"/>
    </location>
</feature>
<name>A0A8T1ZIP4_9BRAS</name>
<dbReference type="PROSITE" id="PS50994">
    <property type="entry name" value="INTEGRASE"/>
    <property type="match status" value="1"/>
</dbReference>
<comment type="caution">
    <text evidence="3">The sequence shown here is derived from an EMBL/GenBank/DDBJ whole genome shotgun (WGS) entry which is preliminary data.</text>
</comment>
<evidence type="ECO:0000256" key="1">
    <source>
        <dbReference type="SAM" id="MobiDB-lite"/>
    </source>
</evidence>
<dbReference type="Pfam" id="PF07727">
    <property type="entry name" value="RVT_2"/>
    <property type="match status" value="1"/>
</dbReference>
<evidence type="ECO:0000313" key="4">
    <source>
        <dbReference type="Proteomes" id="UP000694240"/>
    </source>
</evidence>
<organism evidence="3 4">
    <name type="scientific">Arabidopsis thaliana x Arabidopsis arenosa</name>
    <dbReference type="NCBI Taxonomy" id="1240361"/>
    <lineage>
        <taxon>Eukaryota</taxon>
        <taxon>Viridiplantae</taxon>
        <taxon>Streptophyta</taxon>
        <taxon>Embryophyta</taxon>
        <taxon>Tracheophyta</taxon>
        <taxon>Spermatophyta</taxon>
        <taxon>Magnoliopsida</taxon>
        <taxon>eudicotyledons</taxon>
        <taxon>Gunneridae</taxon>
        <taxon>Pentapetalae</taxon>
        <taxon>rosids</taxon>
        <taxon>malvids</taxon>
        <taxon>Brassicales</taxon>
        <taxon>Brassicaceae</taxon>
        <taxon>Camelineae</taxon>
        <taxon>Arabidopsis</taxon>
    </lineage>
</organism>
<keyword evidence="4" id="KW-1185">Reference proteome</keyword>
<proteinExistence type="predicted"/>
<dbReference type="CDD" id="cd00303">
    <property type="entry name" value="retropepsin_like"/>
    <property type="match status" value="1"/>
</dbReference>
<dbReference type="PANTHER" id="PTHR33067:SF31">
    <property type="entry name" value="RNA-DIRECTED DNA POLYMERASE"/>
    <property type="match status" value="1"/>
</dbReference>
<dbReference type="Pfam" id="PF00665">
    <property type="entry name" value="rve"/>
    <property type="match status" value="1"/>
</dbReference>
<feature type="region of interest" description="Disordered" evidence="1">
    <location>
        <begin position="104"/>
        <end position="182"/>
    </location>
</feature>
<feature type="compositionally biased region" description="Low complexity" evidence="1">
    <location>
        <begin position="1354"/>
        <end position="1369"/>
    </location>
</feature>
<feature type="compositionally biased region" description="Basic and acidic residues" evidence="1">
    <location>
        <begin position="667"/>
        <end position="679"/>
    </location>
</feature>
<dbReference type="InterPro" id="IPR001584">
    <property type="entry name" value="Integrase_cat-core"/>
</dbReference>
<feature type="region of interest" description="Disordered" evidence="1">
    <location>
        <begin position="1326"/>
        <end position="1374"/>
    </location>
</feature>
<dbReference type="GO" id="GO:0015074">
    <property type="term" value="P:DNA integration"/>
    <property type="evidence" value="ECO:0007669"/>
    <property type="project" value="InterPro"/>
</dbReference>
<dbReference type="Pfam" id="PF13976">
    <property type="entry name" value="gag_pre-integrs"/>
    <property type="match status" value="1"/>
</dbReference>
<feature type="region of interest" description="Disordered" evidence="1">
    <location>
        <begin position="2462"/>
        <end position="2533"/>
    </location>
</feature>
<gene>
    <name evidence="3" type="ORF">ISN45_Aa05g009130</name>
</gene>
<feature type="region of interest" description="Disordered" evidence="1">
    <location>
        <begin position="621"/>
        <end position="650"/>
    </location>
</feature>
<feature type="compositionally biased region" description="Low complexity" evidence="1">
    <location>
        <begin position="2477"/>
        <end position="2498"/>
    </location>
</feature>
<sequence length="2533" mass="285449">MSNIQKVEFEALKVSGENYLEWALDTRIFLNSKGLGECIKADNTASDKDRSQAIFHIRHHLAASLKQQYLTLENPLELWVALKNDLLSCLLLAEKNNELLMRNSAQRPPGSALVPDSCKESYNVQRDRSSDRGRGHGNGRGNGRGKRGRGNGRGNRHNLGYGSGKGRGISKPNRPAHPTNQSACTRCGTFNHWTKNCRTPKFHCDLYQKHGKAPAEANMAQQGEGNKESLLITKITLGHKQVLETIPALSTGLYYAKVSMIEANNALKARFQDYTIWHDRLGHPGTTMMCKLIQSSQGHTLRENRVFPQHLTCTACSQGKLITRPSPVKVSNETLHFLERIQGDICGPIHPPSGTFRYFMVLIDASTRWSYVCLLSSRNQAFARLLAQIIRLRAHFPDFPLKTIRLDNAGEFTSQAFNDYCMAMGIARPLLMRSKLPVSAWGHAVLHAAELIRIRPSSEHRYSPSQLLTGHEPDISHLKTFGCSVYVPIAPPHRTKMGPQRRMGIYIGFDSPTIIKYLEPTTGDLFKARYADCQFDESVYPTLGGEKHKLVKELSWNQTSLNWQDPRTLECDSEIQKIIHCQKLANQLPDSFANPNKVTKSYIPACNAPVRITVPTGQVQVATESASRNKRGRPLGSKDKNPRKSKKGAIVETGIPNITDIAAAETHSNEPPEEVRDAESLGSEEIDNDEISINYNMSGTQWNRKEVDLNALFAYKVALDIVNTQEDLEPTSITQCTHRTDWLKWKEAINVELKSLKLRNVFGPIIRTPFNVKPVGHKWVFVRKRNELGEVVCYKARLVAQGFSQRPGIDYEETYSPVVDATTFRFLISLAIRENLDLRLMDVVTAYLYGPLDNEIYMRLPDGIELKDKHASRDQYCIRLNKSLYGLKQSGRMWYNRLSEYLIREGYKNDPISPCIFIKKYSNKGFVIIVVYVDDLNILGTSGEISQTVDCLKAEFEMKDLDKTKFCLGLQLEYVKGGILVHEAAYTEKVLKRFNMDQAHPLTRPMVVRSVGLDSDPLGPKKDDEEILGPEKPYLSAVGALIYLASHTRPDIYFAVNLLARFSSCPTQRHWNGIKHLLRYLQGTKDLGLFYTNHNKDGLVGFADAGYLSDPHTAKSQTGYVFTHGGTTISWRSMKQIITTTSSNHAELLAIHEASRECVWLRSMTQHIRSDCGMDEDKEPTVLYEDNAACISQLKEGYIKGDRTKHILPKFFSTSDWQKDGTISVQQVCKIVHAFQRQPPQLWNVMQHCFRLYNVKSQSQYSVNKRRKELMNEGTNNKESHIYSDTFGDEMPKSQVPETQENEEVYHVNIDDETRPSHEFTHEYTRLNSPSIDPIQVSASTVQQRSRGRRRSTSQRSAGTSCASTTSGSRENRRKQYFERTLTNTMTGFREFQCQSLRPTPFDQEDFDECDVAVKIFEAMDLPTNTKFYWEYIKAFRGDEFWRKYFIDRPNKPFEDKVQFLQALSGYTRDHEPVDFGWSMGYTTKCFTIEYSTKCSTMEYTTNWSTMEFITKCSTMEHTTKCSEMEFIIKWSKLEFIIKCSMGFIINCSAMEFTIKWCMANRITRSSKEKNLVNLSTLDLGKLERTNRKARKTSTMVRGEIRADGEGVLRDDDGQAYNEAGQRLDDQGIVIPEDLIVDDPNIHNPAVPPDAVAAHVDGVARHHQGVSRHQPPADVQIRVGQQGQQQPPVAAARQMTLGDYNRPDLFYANRSVIVPPPFQRHDFELKPAYFTLVGQHPFHGFSNEQPMDHIERFENLVLSIKANGVSDDYLLCKLFPYSLVGETASWLKQLKPRSLTNWHSIKIAFHNNLYDDGKGIDWRYQMALDAASNGNFNTRYPIDAIALIENLACSNNKKNADFERKKIVGVITGTQFAEVNAKLDSVHSLLTGKKAVHFAAEVETIELEEESEEGVFYIDGQGYKKSAFQKTYPQTSSFQRTYGNTTNQNPPAPTPESKMETMLEQILEGQTKLTVEFNGKFDAIYTDLNGKIDTLNTHLKLDVQVAQTAAAVKRQDGVLPGMPDANPKRTCNAILIRDGDDVWEELDTENELELAAAEPVSSATRWCRSTPVRYPWRTTFEENMSIDTASNSSTPIHSVDRHHQGVDRHHQSQKEVSTFDGELTAPYALVFPPTKHVYMPPVPFPRKHRSKQEIRDARCKAIMEKILTSIPKVNPETSSPTLDRYVKRLVNNGICAEEAALLTKDISLIMLQEAKNKRKKKVVVSEHVSSIIQSRMPEKLPDPGSFVLDCSISTSRFKKSLCDLGSSINLMPHSVAVRLGMTSYRPTRITLLLADRSKPIPEGILEDVPVKIGDCLIPADFVVLDYDVESKDPLILGRAFLATAGAKIDVKKGQISLDGCDVKMNFDMKGPRTPPLLSDKSFSVDSTRDFAPESQSTTPSEPDIAQLAIPPSADGPVSTDTICVDQHPRRPETPPSANIALGTAHTATSSGAIPEQYRAPRPHFPRLDQQRYCSSPPHPLPSSLNTSISSKKASQDAAASTSFLGHEHTSTAYTPPWLARRRSSEKSSNTSPAPPHS</sequence>